<keyword evidence="3" id="KW-0813">Transport</keyword>
<proteinExistence type="inferred from homology"/>
<evidence type="ECO:0000256" key="7">
    <source>
        <dbReference type="ARBA" id="ARBA00023136"/>
    </source>
</evidence>
<dbReference type="Proteomes" id="UP000535406">
    <property type="component" value="Unassembled WGS sequence"/>
</dbReference>
<evidence type="ECO:0000256" key="4">
    <source>
        <dbReference type="ARBA" id="ARBA00022475"/>
    </source>
</evidence>
<dbReference type="PROSITE" id="PS50893">
    <property type="entry name" value="ABC_TRANSPORTER_2"/>
    <property type="match status" value="1"/>
</dbReference>
<keyword evidence="4" id="KW-1003">Cell membrane</keyword>
<reference evidence="9 10" key="1">
    <citation type="submission" date="2020-08" db="EMBL/GenBank/DDBJ databases">
        <title>Genomic Encyclopedia of Type Strains, Phase IV (KMG-IV): sequencing the most valuable type-strain genomes for metagenomic binning, comparative biology and taxonomic classification.</title>
        <authorList>
            <person name="Goeker M."/>
        </authorList>
    </citation>
    <scope>NUCLEOTIDE SEQUENCE [LARGE SCALE GENOMIC DNA]</scope>
    <source>
        <strain evidence="9 10">DSM 21319</strain>
    </source>
</reference>
<dbReference type="InterPro" id="IPR003439">
    <property type="entry name" value="ABC_transporter-like_ATP-bd"/>
</dbReference>
<dbReference type="InterPro" id="IPR030679">
    <property type="entry name" value="ABC_ATPase_HisP-typ"/>
</dbReference>
<dbReference type="GO" id="GO:0005524">
    <property type="term" value="F:ATP binding"/>
    <property type="evidence" value="ECO:0007669"/>
    <property type="project" value="UniProtKB-KW"/>
</dbReference>
<organism evidence="9 10">
    <name type="scientific">Shinella fusca</name>
    <dbReference type="NCBI Taxonomy" id="544480"/>
    <lineage>
        <taxon>Bacteria</taxon>
        <taxon>Pseudomonadati</taxon>
        <taxon>Pseudomonadota</taxon>
        <taxon>Alphaproteobacteria</taxon>
        <taxon>Hyphomicrobiales</taxon>
        <taxon>Rhizobiaceae</taxon>
        <taxon>Shinella</taxon>
    </lineage>
</organism>
<comment type="similarity">
    <text evidence="2">Belongs to the ABC transporter superfamily.</text>
</comment>
<dbReference type="InterPro" id="IPR017871">
    <property type="entry name" value="ABC_transporter-like_CS"/>
</dbReference>
<comment type="caution">
    <text evidence="9">The sequence shown here is derived from an EMBL/GenBank/DDBJ whole genome shotgun (WGS) entry which is preliminary data.</text>
</comment>
<dbReference type="InterPro" id="IPR050086">
    <property type="entry name" value="MetN_ABC_transporter-like"/>
</dbReference>
<gene>
    <name evidence="9" type="ORF">HNQ66_000887</name>
</gene>
<evidence type="ECO:0000313" key="10">
    <source>
        <dbReference type="Proteomes" id="UP000535406"/>
    </source>
</evidence>
<comment type="subcellular location">
    <subcellularLocation>
        <location evidence="1">Cell membrane</location>
        <topology evidence="1">Peripheral membrane protein</topology>
    </subcellularLocation>
</comment>
<dbReference type="GO" id="GO:0016887">
    <property type="term" value="F:ATP hydrolysis activity"/>
    <property type="evidence" value="ECO:0007669"/>
    <property type="project" value="InterPro"/>
</dbReference>
<keyword evidence="6" id="KW-0067">ATP-binding</keyword>
<dbReference type="SMART" id="SM00382">
    <property type="entry name" value="AAA"/>
    <property type="match status" value="1"/>
</dbReference>
<keyword evidence="5" id="KW-0547">Nucleotide-binding</keyword>
<accession>A0A7W7YSM3</accession>
<dbReference type="PANTHER" id="PTHR43166">
    <property type="entry name" value="AMINO ACID IMPORT ATP-BINDING PROTEIN"/>
    <property type="match status" value="1"/>
</dbReference>
<feature type="domain" description="ABC transporter" evidence="8">
    <location>
        <begin position="10"/>
        <end position="250"/>
    </location>
</feature>
<dbReference type="Pfam" id="PF00005">
    <property type="entry name" value="ABC_tran"/>
    <property type="match status" value="1"/>
</dbReference>
<dbReference type="Gene3D" id="3.40.50.300">
    <property type="entry name" value="P-loop containing nucleotide triphosphate hydrolases"/>
    <property type="match status" value="1"/>
</dbReference>
<name>A0A7W7YSM3_9HYPH</name>
<evidence type="ECO:0000256" key="5">
    <source>
        <dbReference type="ARBA" id="ARBA00022741"/>
    </source>
</evidence>
<protein>
    <submittedName>
        <fullName evidence="9">ABC-type polar amino acid transport system ATPase subunit</fullName>
    </submittedName>
</protein>
<evidence type="ECO:0000259" key="8">
    <source>
        <dbReference type="PROSITE" id="PS50893"/>
    </source>
</evidence>
<dbReference type="RefSeq" id="WP_210308667.1">
    <property type="nucleotide sequence ID" value="NZ_JACHIK010000002.1"/>
</dbReference>
<keyword evidence="7" id="KW-0472">Membrane</keyword>
<dbReference type="GO" id="GO:0015424">
    <property type="term" value="F:ABC-type amino acid transporter activity"/>
    <property type="evidence" value="ECO:0007669"/>
    <property type="project" value="InterPro"/>
</dbReference>
<dbReference type="PANTHER" id="PTHR43166:SF35">
    <property type="entry name" value="L-CYSTINE IMPORT ATP-BINDING PROTEIN TCYN"/>
    <property type="match status" value="1"/>
</dbReference>
<dbReference type="InterPro" id="IPR027417">
    <property type="entry name" value="P-loop_NTPase"/>
</dbReference>
<evidence type="ECO:0000256" key="2">
    <source>
        <dbReference type="ARBA" id="ARBA00005417"/>
    </source>
</evidence>
<dbReference type="InterPro" id="IPR003593">
    <property type="entry name" value="AAA+_ATPase"/>
</dbReference>
<evidence type="ECO:0000256" key="3">
    <source>
        <dbReference type="ARBA" id="ARBA00022448"/>
    </source>
</evidence>
<dbReference type="CDD" id="cd03262">
    <property type="entry name" value="ABC_HisP_GlnQ"/>
    <property type="match status" value="1"/>
</dbReference>
<dbReference type="SUPFAM" id="SSF52540">
    <property type="entry name" value="P-loop containing nucleoside triphosphate hydrolases"/>
    <property type="match status" value="1"/>
</dbReference>
<keyword evidence="10" id="KW-1185">Reference proteome</keyword>
<dbReference type="PROSITE" id="PS00211">
    <property type="entry name" value="ABC_TRANSPORTER_1"/>
    <property type="match status" value="1"/>
</dbReference>
<evidence type="ECO:0000256" key="1">
    <source>
        <dbReference type="ARBA" id="ARBA00004202"/>
    </source>
</evidence>
<dbReference type="FunFam" id="3.40.50.300:FF:000020">
    <property type="entry name" value="Amino acid ABC transporter ATP-binding component"/>
    <property type="match status" value="1"/>
</dbReference>
<evidence type="ECO:0000313" key="9">
    <source>
        <dbReference type="EMBL" id="MBB5041504.1"/>
    </source>
</evidence>
<sequence length="255" mass="27802">MAIHTNAPILETVGLRKSYGAHEVLKGLDLSLDRGEVVALIGPSGSGKSTFIRCLNMLEMPTGGTLRFRQKEVHPGFRDKGEQIGIGTLRRHVGMVFQHFNLFPHKTVLQNVTEGPITVCKTPRKEAEERAMHLLGQVGLSEKHAAYPNHLSGGQKQRVAIARALAMQPEALLLDEVTSALDPELVGEVLAVIRKLAEDGMTMAIVTHEMAFAADVANRVLFLDQGVIAEEGSPDQVILNPQNPRLQGFVARFHG</sequence>
<evidence type="ECO:0000256" key="6">
    <source>
        <dbReference type="ARBA" id="ARBA00022840"/>
    </source>
</evidence>
<dbReference type="GO" id="GO:0005886">
    <property type="term" value="C:plasma membrane"/>
    <property type="evidence" value="ECO:0007669"/>
    <property type="project" value="UniProtKB-SubCell"/>
</dbReference>
<dbReference type="AlphaFoldDB" id="A0A7W7YSM3"/>
<dbReference type="EMBL" id="JACHIK010000002">
    <property type="protein sequence ID" value="MBB5041504.1"/>
    <property type="molecule type" value="Genomic_DNA"/>
</dbReference>
<dbReference type="PIRSF" id="PIRSF039085">
    <property type="entry name" value="ABC_ATPase_HisP"/>
    <property type="match status" value="1"/>
</dbReference>